<organism evidence="1 2">
    <name type="scientific">Brachionus plicatilis</name>
    <name type="common">Marine rotifer</name>
    <name type="synonym">Brachionus muelleri</name>
    <dbReference type="NCBI Taxonomy" id="10195"/>
    <lineage>
        <taxon>Eukaryota</taxon>
        <taxon>Metazoa</taxon>
        <taxon>Spiralia</taxon>
        <taxon>Gnathifera</taxon>
        <taxon>Rotifera</taxon>
        <taxon>Eurotatoria</taxon>
        <taxon>Monogononta</taxon>
        <taxon>Pseudotrocha</taxon>
        <taxon>Ploima</taxon>
        <taxon>Brachionidae</taxon>
        <taxon>Brachionus</taxon>
    </lineage>
</organism>
<comment type="caution">
    <text evidence="1">The sequence shown here is derived from an EMBL/GenBank/DDBJ whole genome shotgun (WGS) entry which is preliminary data.</text>
</comment>
<dbReference type="EMBL" id="REGN01001959">
    <property type="protein sequence ID" value="RNA31269.1"/>
    <property type="molecule type" value="Genomic_DNA"/>
</dbReference>
<accession>A0A3M7S6H8</accession>
<reference evidence="1 2" key="1">
    <citation type="journal article" date="2018" name="Sci. Rep.">
        <title>Genomic signatures of local adaptation to the degree of environmental predictability in rotifers.</title>
        <authorList>
            <person name="Franch-Gras L."/>
            <person name="Hahn C."/>
            <person name="Garcia-Roger E.M."/>
            <person name="Carmona M.J."/>
            <person name="Serra M."/>
            <person name="Gomez A."/>
        </authorList>
    </citation>
    <scope>NUCLEOTIDE SEQUENCE [LARGE SCALE GENOMIC DNA]</scope>
    <source>
        <strain evidence="1">HYR1</strain>
    </source>
</reference>
<protein>
    <submittedName>
        <fullName evidence="1">Uncharacterized protein</fullName>
    </submittedName>
</protein>
<sequence>MEPGVEELDIMGEELVCTVTAELPGMLGELAATLHALHSCVIAGLGKQFQTDSSLPLPFGASVLIPCLYLCVAQIQPCCQFHPILNTQVFLSLKALLQTIQLMVCERCSRLPRLFRLAIALAIICL</sequence>
<name>A0A3M7S6H8_BRAPC</name>
<gene>
    <name evidence="1" type="ORF">BpHYR1_045603</name>
</gene>
<evidence type="ECO:0000313" key="1">
    <source>
        <dbReference type="EMBL" id="RNA31269.1"/>
    </source>
</evidence>
<evidence type="ECO:0000313" key="2">
    <source>
        <dbReference type="Proteomes" id="UP000276133"/>
    </source>
</evidence>
<dbReference type="AlphaFoldDB" id="A0A3M7S6H8"/>
<keyword evidence="2" id="KW-1185">Reference proteome</keyword>
<dbReference type="Proteomes" id="UP000276133">
    <property type="component" value="Unassembled WGS sequence"/>
</dbReference>
<proteinExistence type="predicted"/>